<dbReference type="Proteomes" id="UP000199400">
    <property type="component" value="Unassembled WGS sequence"/>
</dbReference>
<accession>A0A1I2IB39</accession>
<sequence>MPITAESSNELHRARVRRTLDRAVAAAFVHARPALVPPLTPVRWAYRLAGLYHLTHSTPRLLGLAAERFEAAGRGVLAGWARERAREESHHDVLALRDLRGLGHDAERVVQTVRPANALRLVEYFERSVHAPDPLGCVGYAYAVERLAMTVREADIRAVEAILPAGARATRCLRVHSAAGRDGDHVADTIAAVATLPASELAAIAAAAGETARLCFTPEPAGAPSDAAIAALLAAC</sequence>
<dbReference type="STRING" id="54.SAMN02745121_08542"/>
<protein>
    <recommendedName>
        <fullName evidence="3">Iron-containing redox enzyme</fullName>
    </recommendedName>
</protein>
<dbReference type="InterPro" id="IPR016084">
    <property type="entry name" value="Haem_Oase-like_multi-hlx"/>
</dbReference>
<evidence type="ECO:0000313" key="1">
    <source>
        <dbReference type="EMBL" id="SFF38873.1"/>
    </source>
</evidence>
<evidence type="ECO:0000313" key="2">
    <source>
        <dbReference type="Proteomes" id="UP000199400"/>
    </source>
</evidence>
<keyword evidence="2" id="KW-1185">Reference proteome</keyword>
<dbReference type="SUPFAM" id="SSF48613">
    <property type="entry name" value="Heme oxygenase-like"/>
    <property type="match status" value="1"/>
</dbReference>
<proteinExistence type="predicted"/>
<reference evidence="2" key="1">
    <citation type="submission" date="2016-10" db="EMBL/GenBank/DDBJ databases">
        <authorList>
            <person name="Varghese N."/>
            <person name="Submissions S."/>
        </authorList>
    </citation>
    <scope>NUCLEOTIDE SEQUENCE [LARGE SCALE GENOMIC DNA]</scope>
    <source>
        <strain evidence="2">ATCC 25963</strain>
    </source>
</reference>
<dbReference type="OrthoDB" id="482780at2"/>
<dbReference type="AlphaFoldDB" id="A0A1I2IB39"/>
<organism evidence="1 2">
    <name type="scientific">Nannocystis exedens</name>
    <dbReference type="NCBI Taxonomy" id="54"/>
    <lineage>
        <taxon>Bacteria</taxon>
        <taxon>Pseudomonadati</taxon>
        <taxon>Myxococcota</taxon>
        <taxon>Polyangia</taxon>
        <taxon>Nannocystales</taxon>
        <taxon>Nannocystaceae</taxon>
        <taxon>Nannocystis</taxon>
    </lineage>
</organism>
<dbReference type="EMBL" id="FOMX01000059">
    <property type="protein sequence ID" value="SFF38873.1"/>
    <property type="molecule type" value="Genomic_DNA"/>
</dbReference>
<dbReference type="Gene3D" id="1.20.910.10">
    <property type="entry name" value="Heme oxygenase-like"/>
    <property type="match status" value="1"/>
</dbReference>
<name>A0A1I2IB39_9BACT</name>
<gene>
    <name evidence="1" type="ORF">SAMN02745121_08542</name>
</gene>
<evidence type="ECO:0008006" key="3">
    <source>
        <dbReference type="Google" id="ProtNLM"/>
    </source>
</evidence>
<dbReference type="RefSeq" id="WP_096328257.1">
    <property type="nucleotide sequence ID" value="NZ_FOMX01000059.1"/>
</dbReference>